<dbReference type="HOGENOM" id="CLU_3208726_0_0_1"/>
<dbReference type="EMBL" id="AAFI02000007">
    <property type="protein sequence ID" value="EAL71456.1"/>
    <property type="molecule type" value="Genomic_DNA"/>
</dbReference>
<protein>
    <submittedName>
        <fullName evidence="1">Uncharacterized protein</fullName>
    </submittedName>
</protein>
<evidence type="ECO:0000313" key="1">
    <source>
        <dbReference type="EMBL" id="EAL71456.1"/>
    </source>
</evidence>
<comment type="caution">
    <text evidence="1">The sequence shown here is derived from an EMBL/GenBank/DDBJ whole genome shotgun (WGS) entry which is preliminary data.</text>
</comment>
<dbReference type="Proteomes" id="UP000002195">
    <property type="component" value="Unassembled WGS sequence"/>
</dbReference>
<sequence>MINRGLFSTKPTYNPFSITNTNASKFSFGNFRLSEQLQILHHVIK</sequence>
<dbReference type="VEuPathDB" id="AmoebaDB:DDB_G0272044"/>
<accession>Q55A76</accession>
<keyword evidence="2" id="KW-1185">Reference proteome</keyword>
<dbReference type="RefSeq" id="XP_645390.1">
    <property type="nucleotide sequence ID" value="XM_640298.1"/>
</dbReference>
<dbReference type="PaxDb" id="44689-DDB0203673"/>
<dbReference type="KEGG" id="ddi:DDB_G0272044"/>
<proteinExistence type="predicted"/>
<gene>
    <name evidence="1" type="ORF">DDB_G0272044</name>
</gene>
<dbReference type="GeneID" id="8618279"/>
<organism evidence="1 2">
    <name type="scientific">Dictyostelium discoideum</name>
    <name type="common">Social amoeba</name>
    <dbReference type="NCBI Taxonomy" id="44689"/>
    <lineage>
        <taxon>Eukaryota</taxon>
        <taxon>Amoebozoa</taxon>
        <taxon>Evosea</taxon>
        <taxon>Eumycetozoa</taxon>
        <taxon>Dictyostelia</taxon>
        <taxon>Dictyosteliales</taxon>
        <taxon>Dictyosteliaceae</taxon>
        <taxon>Dictyostelium</taxon>
    </lineage>
</organism>
<reference evidence="1 2" key="1">
    <citation type="journal article" date="2005" name="Nature">
        <title>The genome of the social amoeba Dictyostelium discoideum.</title>
        <authorList>
            <consortium name="The Dictyostelium discoideum Sequencing Consortium"/>
            <person name="Eichinger L."/>
            <person name="Pachebat J.A."/>
            <person name="Glockner G."/>
            <person name="Rajandream M.A."/>
            <person name="Sucgang R."/>
            <person name="Berriman M."/>
            <person name="Song J."/>
            <person name="Olsen R."/>
            <person name="Szafranski K."/>
            <person name="Xu Q."/>
            <person name="Tunggal B."/>
            <person name="Kummerfeld S."/>
            <person name="Madera M."/>
            <person name="Konfortov B.A."/>
            <person name="Rivero F."/>
            <person name="Bankier A.T."/>
            <person name="Lehmann R."/>
            <person name="Hamlin N."/>
            <person name="Davies R."/>
            <person name="Gaudet P."/>
            <person name="Fey P."/>
            <person name="Pilcher K."/>
            <person name="Chen G."/>
            <person name="Saunders D."/>
            <person name="Sodergren E."/>
            <person name="Davis P."/>
            <person name="Kerhornou A."/>
            <person name="Nie X."/>
            <person name="Hall N."/>
            <person name="Anjard C."/>
            <person name="Hemphill L."/>
            <person name="Bason N."/>
            <person name="Farbrother P."/>
            <person name="Desany B."/>
            <person name="Just E."/>
            <person name="Morio T."/>
            <person name="Rost R."/>
            <person name="Churcher C."/>
            <person name="Cooper J."/>
            <person name="Haydock S."/>
            <person name="van Driessche N."/>
            <person name="Cronin A."/>
            <person name="Goodhead I."/>
            <person name="Muzny D."/>
            <person name="Mourier T."/>
            <person name="Pain A."/>
            <person name="Lu M."/>
            <person name="Harper D."/>
            <person name="Lindsay R."/>
            <person name="Hauser H."/>
            <person name="James K."/>
            <person name="Quiles M."/>
            <person name="Madan Babu M."/>
            <person name="Saito T."/>
            <person name="Buchrieser C."/>
            <person name="Wardroper A."/>
            <person name="Felder M."/>
            <person name="Thangavelu M."/>
            <person name="Johnson D."/>
            <person name="Knights A."/>
            <person name="Loulseged H."/>
            <person name="Mungall K."/>
            <person name="Oliver K."/>
            <person name="Price C."/>
            <person name="Quail M.A."/>
            <person name="Urushihara H."/>
            <person name="Hernandez J."/>
            <person name="Rabbinowitsch E."/>
            <person name="Steffen D."/>
            <person name="Sanders M."/>
            <person name="Ma J."/>
            <person name="Kohara Y."/>
            <person name="Sharp S."/>
            <person name="Simmonds M."/>
            <person name="Spiegler S."/>
            <person name="Tivey A."/>
            <person name="Sugano S."/>
            <person name="White B."/>
            <person name="Walker D."/>
            <person name="Woodward J."/>
            <person name="Winckler T."/>
            <person name="Tanaka Y."/>
            <person name="Shaulsky G."/>
            <person name="Schleicher M."/>
            <person name="Weinstock G."/>
            <person name="Rosenthal A."/>
            <person name="Cox E.C."/>
            <person name="Chisholm R.L."/>
            <person name="Gibbs R."/>
            <person name="Loomis W.F."/>
            <person name="Platzer M."/>
            <person name="Kay R.R."/>
            <person name="Williams J."/>
            <person name="Dear P.H."/>
            <person name="Noegel A.A."/>
            <person name="Barrell B."/>
            <person name="Kuspa A."/>
        </authorList>
    </citation>
    <scope>NUCLEOTIDE SEQUENCE [LARGE SCALE GENOMIC DNA]</scope>
    <source>
        <strain evidence="1 2">AX4</strain>
    </source>
</reference>
<evidence type="ECO:0000313" key="2">
    <source>
        <dbReference type="Proteomes" id="UP000002195"/>
    </source>
</evidence>
<name>Q55A76_DICDI</name>
<dbReference type="AlphaFoldDB" id="Q55A76"/>
<dbReference type="InParanoid" id="Q55A76"/>